<dbReference type="NCBIfam" id="NF005596">
    <property type="entry name" value="PRK07328.1"/>
    <property type="match status" value="1"/>
</dbReference>
<feature type="domain" description="PHP" evidence="8">
    <location>
        <begin position="14"/>
        <end position="221"/>
    </location>
</feature>
<dbReference type="NCBIfam" id="NF005996">
    <property type="entry name" value="PRK08123.1"/>
    <property type="match status" value="1"/>
</dbReference>
<dbReference type="NCBIfam" id="TIGR01856">
    <property type="entry name" value="hisJ_fam"/>
    <property type="match status" value="1"/>
</dbReference>
<evidence type="ECO:0000256" key="7">
    <source>
        <dbReference type="ARBA" id="ARBA00049158"/>
    </source>
</evidence>
<dbReference type="UniPathway" id="UPA00031">
    <property type="reaction ID" value="UER00013"/>
</dbReference>
<dbReference type="GO" id="GO:0000105">
    <property type="term" value="P:L-histidine biosynthetic process"/>
    <property type="evidence" value="ECO:0007669"/>
    <property type="project" value="UniProtKB-UniPathway"/>
</dbReference>
<dbReference type="InterPro" id="IPR004013">
    <property type="entry name" value="PHP_dom"/>
</dbReference>
<protein>
    <recommendedName>
        <fullName evidence="3">histidinol-phosphatase</fullName>
        <ecNumber evidence="3">3.1.3.15</ecNumber>
    </recommendedName>
</protein>
<evidence type="ECO:0000256" key="1">
    <source>
        <dbReference type="ARBA" id="ARBA00004970"/>
    </source>
</evidence>
<comment type="pathway">
    <text evidence="1">Amino-acid biosynthesis; L-histidine biosynthesis; L-histidine from 5-phospho-alpha-D-ribose 1-diphosphate: step 8/9.</text>
</comment>
<dbReference type="EC" id="3.1.3.15" evidence="3"/>
<comment type="caution">
    <text evidence="9">The sequence shown here is derived from an EMBL/GenBank/DDBJ whole genome shotgun (WGS) entry which is preliminary data.</text>
</comment>
<keyword evidence="6" id="KW-0368">Histidine biosynthesis</keyword>
<keyword evidence="4" id="KW-0028">Amino-acid biosynthesis</keyword>
<evidence type="ECO:0000256" key="3">
    <source>
        <dbReference type="ARBA" id="ARBA00013085"/>
    </source>
</evidence>
<dbReference type="GO" id="GO:0005737">
    <property type="term" value="C:cytoplasm"/>
    <property type="evidence" value="ECO:0007669"/>
    <property type="project" value="TreeGrafter"/>
</dbReference>
<proteinExistence type="inferred from homology"/>
<accession>A0A0F9KRN3</accession>
<organism evidence="9">
    <name type="scientific">marine sediment metagenome</name>
    <dbReference type="NCBI Taxonomy" id="412755"/>
    <lineage>
        <taxon>unclassified sequences</taxon>
        <taxon>metagenomes</taxon>
        <taxon>ecological metagenomes</taxon>
    </lineage>
</organism>
<evidence type="ECO:0000256" key="4">
    <source>
        <dbReference type="ARBA" id="ARBA00022605"/>
    </source>
</evidence>
<sequence>MALEDWHHNQLPGDWHTHNQLCHHAVGTIEDYVKSAIESKLSTIGLSDHFPFEFLKNIERIPYEDYAITLNEVNTYLTTTENLKEKYKDEITIRIGFEIDFFKNQEYSLNKHLDKVKNKLDYILGSIHILNFKNGKGAWGFDDSRFRNDYNYYGADMVFLHYYKTLQKMLNSPDFDFDIVGHFDLPKKFNDIPLNKEKVHNEEMKALEIIKKNDFVVEINTGGLRKQCKEQYPSEKIIKEMYDMDISILLGSDAHNPKDIAWQFKNTTQMLKNIGYNQLVNFNKRAKSYIEI</sequence>
<dbReference type="InterPro" id="IPR010140">
    <property type="entry name" value="Histidinol_P_phosphatase_HisJ"/>
</dbReference>
<dbReference type="GO" id="GO:0004401">
    <property type="term" value="F:histidinol-phosphatase activity"/>
    <property type="evidence" value="ECO:0007669"/>
    <property type="project" value="UniProtKB-EC"/>
</dbReference>
<dbReference type="CDD" id="cd12110">
    <property type="entry name" value="PHP_HisPPase_Hisj_like"/>
    <property type="match status" value="1"/>
</dbReference>
<keyword evidence="5" id="KW-0378">Hydrolase</keyword>
<evidence type="ECO:0000259" key="8">
    <source>
        <dbReference type="Pfam" id="PF02811"/>
    </source>
</evidence>
<comment type="similarity">
    <text evidence="2">Belongs to the PHP hydrolase family. HisK subfamily.</text>
</comment>
<dbReference type="SUPFAM" id="SSF89550">
    <property type="entry name" value="PHP domain-like"/>
    <property type="match status" value="1"/>
</dbReference>
<dbReference type="PANTHER" id="PTHR21039:SF0">
    <property type="entry name" value="HISTIDINOL-PHOSPHATASE"/>
    <property type="match status" value="1"/>
</dbReference>
<reference evidence="9" key="1">
    <citation type="journal article" date="2015" name="Nature">
        <title>Complex archaea that bridge the gap between prokaryotes and eukaryotes.</title>
        <authorList>
            <person name="Spang A."/>
            <person name="Saw J.H."/>
            <person name="Jorgensen S.L."/>
            <person name="Zaremba-Niedzwiedzka K."/>
            <person name="Martijn J."/>
            <person name="Lind A.E."/>
            <person name="van Eijk R."/>
            <person name="Schleper C."/>
            <person name="Guy L."/>
            <person name="Ettema T.J."/>
        </authorList>
    </citation>
    <scope>NUCLEOTIDE SEQUENCE</scope>
</reference>
<dbReference type="InterPro" id="IPR016195">
    <property type="entry name" value="Pol/histidinol_Pase-like"/>
</dbReference>
<gene>
    <name evidence="9" type="ORF">LCGC14_1299390</name>
</gene>
<dbReference type="EMBL" id="LAZR01007571">
    <property type="protein sequence ID" value="KKM84413.1"/>
    <property type="molecule type" value="Genomic_DNA"/>
</dbReference>
<evidence type="ECO:0000256" key="6">
    <source>
        <dbReference type="ARBA" id="ARBA00023102"/>
    </source>
</evidence>
<dbReference type="Gene3D" id="3.20.20.140">
    <property type="entry name" value="Metal-dependent hydrolases"/>
    <property type="match status" value="1"/>
</dbReference>
<comment type="catalytic activity">
    <reaction evidence="7">
        <text>L-histidinol phosphate + H2O = L-histidinol + phosphate</text>
        <dbReference type="Rhea" id="RHEA:14465"/>
        <dbReference type="ChEBI" id="CHEBI:15377"/>
        <dbReference type="ChEBI" id="CHEBI:43474"/>
        <dbReference type="ChEBI" id="CHEBI:57699"/>
        <dbReference type="ChEBI" id="CHEBI:57980"/>
        <dbReference type="EC" id="3.1.3.15"/>
    </reaction>
</comment>
<dbReference type="AlphaFoldDB" id="A0A0F9KRN3"/>
<evidence type="ECO:0000256" key="5">
    <source>
        <dbReference type="ARBA" id="ARBA00022801"/>
    </source>
</evidence>
<name>A0A0F9KRN3_9ZZZZ</name>
<evidence type="ECO:0000313" key="9">
    <source>
        <dbReference type="EMBL" id="KKM84413.1"/>
    </source>
</evidence>
<evidence type="ECO:0000256" key="2">
    <source>
        <dbReference type="ARBA" id="ARBA00009152"/>
    </source>
</evidence>
<dbReference type="PANTHER" id="PTHR21039">
    <property type="entry name" value="HISTIDINOL PHOSPHATASE-RELATED"/>
    <property type="match status" value="1"/>
</dbReference>
<dbReference type="Pfam" id="PF02811">
    <property type="entry name" value="PHP"/>
    <property type="match status" value="1"/>
</dbReference>